<dbReference type="InterPro" id="IPR041881">
    <property type="entry name" value="PqqD_sf"/>
</dbReference>
<dbReference type="InterPro" id="IPR008792">
    <property type="entry name" value="PQQD"/>
</dbReference>
<organism evidence="2">
    <name type="scientific">Ignisphaera aggregans</name>
    <dbReference type="NCBI Taxonomy" id="334771"/>
    <lineage>
        <taxon>Archaea</taxon>
        <taxon>Thermoproteota</taxon>
        <taxon>Thermoprotei</taxon>
        <taxon>Desulfurococcales</taxon>
        <taxon>Desulfurococcaceae</taxon>
        <taxon>Ignisphaera</taxon>
    </lineage>
</organism>
<dbReference type="Pfam" id="PF05402">
    <property type="entry name" value="PqqD"/>
    <property type="match status" value="1"/>
</dbReference>
<evidence type="ECO:0000313" key="1">
    <source>
        <dbReference type="EMBL" id="HGQ35155.1"/>
    </source>
</evidence>
<comment type="caution">
    <text evidence="2">The sequence shown here is derived from an EMBL/GenBank/DDBJ whole genome shotgun (WGS) entry which is preliminary data.</text>
</comment>
<dbReference type="Gene3D" id="1.10.10.1150">
    <property type="entry name" value="Coenzyme PQQ synthesis protein D (PqqD)"/>
    <property type="match status" value="1"/>
</dbReference>
<gene>
    <name evidence="2" type="ORF">ENU08_07310</name>
    <name evidence="1" type="ORF">ENU41_00540</name>
</gene>
<evidence type="ECO:0000313" key="2">
    <source>
        <dbReference type="EMBL" id="HGQ65033.1"/>
    </source>
</evidence>
<proteinExistence type="predicted"/>
<accession>A0A7C4JLZ9</accession>
<name>A0A7C4JLZ9_9CREN</name>
<dbReference type="EMBL" id="DTBD01000066">
    <property type="protein sequence ID" value="HGQ65033.1"/>
    <property type="molecule type" value="Genomic_DNA"/>
</dbReference>
<dbReference type="EMBL" id="DTCK01000008">
    <property type="protein sequence ID" value="HGQ35155.1"/>
    <property type="molecule type" value="Genomic_DNA"/>
</dbReference>
<dbReference type="AlphaFoldDB" id="A0A7C4JLZ9"/>
<sequence>MEETSPRVRWNETYRKKGVEFGVEGGEFLVAADEEKVYALAPVVYYVWSKCDGETTVGSIVEELGEYVEDAGEDVVYNAVVDIIDRLMEVGLLEKT</sequence>
<reference evidence="2" key="1">
    <citation type="journal article" date="2020" name="mSystems">
        <title>Genome- and Community-Level Interaction Insights into Carbon Utilization and Element Cycling Functions of Hydrothermarchaeota in Hydrothermal Sediment.</title>
        <authorList>
            <person name="Zhou Z."/>
            <person name="Liu Y."/>
            <person name="Xu W."/>
            <person name="Pan J."/>
            <person name="Luo Z.H."/>
            <person name="Li M."/>
        </authorList>
    </citation>
    <scope>NUCLEOTIDE SEQUENCE [LARGE SCALE GENOMIC DNA]</scope>
    <source>
        <strain evidence="2">SpSt-637</strain>
        <strain evidence="1">SpSt-667</strain>
    </source>
</reference>
<protein>
    <submittedName>
        <fullName evidence="2">PqqD family protein</fullName>
    </submittedName>
</protein>